<evidence type="ECO:0000256" key="1">
    <source>
        <dbReference type="ARBA" id="ARBA00007905"/>
    </source>
</evidence>
<dbReference type="AlphaFoldDB" id="A0AB40D267"/>
<name>A0AB40D267_DIOCR</name>
<evidence type="ECO:0000313" key="8">
    <source>
        <dbReference type="RefSeq" id="XP_039144329.1"/>
    </source>
</evidence>
<gene>
    <name evidence="8" type="primary">LOC120281693</name>
</gene>
<dbReference type="Pfam" id="PF00248">
    <property type="entry name" value="Aldo_ket_red"/>
    <property type="match status" value="1"/>
</dbReference>
<dbReference type="SUPFAM" id="SSF51430">
    <property type="entry name" value="NAD(P)-linked oxidoreductase"/>
    <property type="match status" value="1"/>
</dbReference>
<dbReference type="RefSeq" id="XP_039144329.1">
    <property type="nucleotide sequence ID" value="XM_039288395.1"/>
</dbReference>
<evidence type="ECO:0000256" key="5">
    <source>
        <dbReference type="PIRSR" id="PIRSR000097-3"/>
    </source>
</evidence>
<feature type="active site" description="Proton donor" evidence="3">
    <location>
        <position position="56"/>
    </location>
</feature>
<evidence type="ECO:0000256" key="2">
    <source>
        <dbReference type="ARBA" id="ARBA00023002"/>
    </source>
</evidence>
<dbReference type="CDD" id="cd19124">
    <property type="entry name" value="AKR_AKR4A_4B"/>
    <property type="match status" value="1"/>
</dbReference>
<evidence type="ECO:0000259" key="6">
    <source>
        <dbReference type="Pfam" id="PF00248"/>
    </source>
</evidence>
<dbReference type="GeneID" id="120281693"/>
<dbReference type="PROSITE" id="PS00062">
    <property type="entry name" value="ALDOKETO_REDUCTASE_2"/>
    <property type="match status" value="1"/>
</dbReference>
<dbReference type="PIRSF" id="PIRSF000097">
    <property type="entry name" value="AKR"/>
    <property type="match status" value="1"/>
</dbReference>
<dbReference type="InterPro" id="IPR036812">
    <property type="entry name" value="NAD(P)_OxRdtase_dom_sf"/>
</dbReference>
<feature type="domain" description="NADP-dependent oxidoreductase" evidence="6">
    <location>
        <begin position="20"/>
        <end position="292"/>
    </location>
</feature>
<dbReference type="GO" id="GO:0019290">
    <property type="term" value="P:siderophore biosynthetic process"/>
    <property type="evidence" value="ECO:0007669"/>
    <property type="project" value="UniProtKB-ARBA"/>
</dbReference>
<protein>
    <submittedName>
        <fullName evidence="8">Non-functional NADPH-dependent codeinone reductase 2-like</fullName>
    </submittedName>
</protein>
<sequence length="321" mass="36177">MELVIPEVELAGGGRKMPVVGLGTASSPPPTPEEFQEAMLNAMRLGYRHFDTASLYGTEAPLGEAIGEALRRGIIKSRQELFITSKLWCPDCYADRVLPAIQQSLRKLQLEYLDLYLVHWPLCLTPGEMKQPIQMDGLPPFDYKAVWSAMEECHKLGLAKFIGVSNFTCKKLDQILNIAKIPPSVNQVEMHPVWQQKKLMEFCKEKGIVITAYSPLGAYGTYWGSNDVLDSPVLKQIANARGKTPAQISLKWLYQQGATIVMKSFKVERMKSNVDIFDWELSGEELQKIREIPQNRGIKGEDFISLNGPFKSLEELWDGEI</sequence>
<dbReference type="PROSITE" id="PS00798">
    <property type="entry name" value="ALDOKETO_REDUCTASE_1"/>
    <property type="match status" value="1"/>
</dbReference>
<dbReference type="InterPro" id="IPR020471">
    <property type="entry name" value="AKR"/>
</dbReference>
<dbReference type="GO" id="GO:1990641">
    <property type="term" value="P:response to iron ion starvation"/>
    <property type="evidence" value="ECO:0007669"/>
    <property type="project" value="UniProtKB-ARBA"/>
</dbReference>
<proteinExistence type="inferred from homology"/>
<dbReference type="PANTHER" id="PTHR11732">
    <property type="entry name" value="ALDO/KETO REDUCTASE"/>
    <property type="match status" value="1"/>
</dbReference>
<dbReference type="GO" id="GO:0033707">
    <property type="term" value="F:3''-deamino-3''-oxonicotianamine reductase activity"/>
    <property type="evidence" value="ECO:0007669"/>
    <property type="project" value="UniProtKB-ARBA"/>
</dbReference>
<feature type="binding site" evidence="4">
    <location>
        <position position="119"/>
    </location>
    <ligand>
        <name>substrate</name>
    </ligand>
</feature>
<keyword evidence="2" id="KW-0560">Oxidoreductase</keyword>
<dbReference type="PRINTS" id="PR00069">
    <property type="entry name" value="ALDKETRDTASE"/>
</dbReference>
<feature type="site" description="Lowers pKa of active site Tyr" evidence="5">
    <location>
        <position position="86"/>
    </location>
</feature>
<evidence type="ECO:0000256" key="3">
    <source>
        <dbReference type="PIRSR" id="PIRSR000097-1"/>
    </source>
</evidence>
<dbReference type="InterPro" id="IPR018170">
    <property type="entry name" value="Aldo/ket_reductase_CS"/>
</dbReference>
<organism evidence="7 8">
    <name type="scientific">Dioscorea cayennensis subsp. rotundata</name>
    <name type="common">White Guinea yam</name>
    <name type="synonym">Dioscorea rotundata</name>
    <dbReference type="NCBI Taxonomy" id="55577"/>
    <lineage>
        <taxon>Eukaryota</taxon>
        <taxon>Viridiplantae</taxon>
        <taxon>Streptophyta</taxon>
        <taxon>Embryophyta</taxon>
        <taxon>Tracheophyta</taxon>
        <taxon>Spermatophyta</taxon>
        <taxon>Magnoliopsida</taxon>
        <taxon>Liliopsida</taxon>
        <taxon>Dioscoreales</taxon>
        <taxon>Dioscoreaceae</taxon>
        <taxon>Dioscorea</taxon>
    </lineage>
</organism>
<dbReference type="InterPro" id="IPR044497">
    <property type="entry name" value="AKR4A/B"/>
</dbReference>
<reference evidence="8" key="1">
    <citation type="submission" date="2025-08" db="UniProtKB">
        <authorList>
            <consortium name="RefSeq"/>
        </authorList>
    </citation>
    <scope>IDENTIFICATION</scope>
</reference>
<comment type="similarity">
    <text evidence="1">Belongs to the aldo/keto reductase family.</text>
</comment>
<dbReference type="FunFam" id="3.20.20.100:FF:000014">
    <property type="entry name" value="NAD(P)-linked oxidoreductase superfamily protein"/>
    <property type="match status" value="1"/>
</dbReference>
<dbReference type="Proteomes" id="UP001515500">
    <property type="component" value="Chromosome 18"/>
</dbReference>
<evidence type="ECO:0000256" key="4">
    <source>
        <dbReference type="PIRSR" id="PIRSR000097-2"/>
    </source>
</evidence>
<evidence type="ECO:0000313" key="7">
    <source>
        <dbReference type="Proteomes" id="UP001515500"/>
    </source>
</evidence>
<keyword evidence="7" id="KW-1185">Reference proteome</keyword>
<dbReference type="InterPro" id="IPR023210">
    <property type="entry name" value="NADP_OxRdtase_dom"/>
</dbReference>
<accession>A0AB40D267</accession>
<dbReference type="Gene3D" id="3.20.20.100">
    <property type="entry name" value="NADP-dependent oxidoreductase domain"/>
    <property type="match status" value="1"/>
</dbReference>